<accession>A0A1P8LTM0</accession>
<evidence type="ECO:0000313" key="2">
    <source>
        <dbReference type="Proteomes" id="UP000186547"/>
    </source>
</evidence>
<gene>
    <name evidence="1" type="ORF">CHINAEXTREME_15755</name>
</gene>
<proteinExistence type="predicted"/>
<evidence type="ECO:0000313" key="1">
    <source>
        <dbReference type="EMBL" id="APW99136.1"/>
    </source>
</evidence>
<organism evidence="1 2">
    <name type="scientific">Natronobacterium lacisalsi AJ5</name>
    <dbReference type="NCBI Taxonomy" id="358396"/>
    <lineage>
        <taxon>Archaea</taxon>
        <taxon>Methanobacteriati</taxon>
        <taxon>Methanobacteriota</taxon>
        <taxon>Stenosarchaea group</taxon>
        <taxon>Halobacteria</taxon>
        <taxon>Halobacteriales</taxon>
        <taxon>Natrialbaceae</taxon>
        <taxon>Natronobacterium</taxon>
    </lineage>
</organism>
<name>A0A1P8LTM0_NATLA</name>
<sequence length="165" mass="18821">MDRRRMLLGTATAFIATTAGCSQTGENNEDEATSPTDAVEQYFLALSDGDRESANQYTHPDIEYYLNNKDHPLLNAEGITVNETEVVDIETGVRYMYEDPDEHPIDEFVEEEKAALESLQDEYGFDDYAYVRHDAEAEGLTFNSIYLLFEDDKWVIWSVPTGLRE</sequence>
<dbReference type="PROSITE" id="PS51257">
    <property type="entry name" value="PROKAR_LIPOPROTEIN"/>
    <property type="match status" value="1"/>
</dbReference>
<dbReference type="AlphaFoldDB" id="A0A1P8LTM0"/>
<dbReference type="InterPro" id="IPR032710">
    <property type="entry name" value="NTF2-like_dom_sf"/>
</dbReference>
<dbReference type="Gene3D" id="3.10.450.50">
    <property type="match status" value="1"/>
</dbReference>
<dbReference type="Proteomes" id="UP000186547">
    <property type="component" value="Chromosome"/>
</dbReference>
<dbReference type="EMBL" id="CP019285">
    <property type="protein sequence ID" value="APW99136.1"/>
    <property type="molecule type" value="Genomic_DNA"/>
</dbReference>
<dbReference type="KEGG" id="hlc:CHINAEXTREME15755"/>
<dbReference type="SUPFAM" id="SSF54427">
    <property type="entry name" value="NTF2-like"/>
    <property type="match status" value="1"/>
</dbReference>
<reference evidence="1 2" key="1">
    <citation type="journal article" date="2011" name="J. Bacteriol.">
        <title>Genome sequence of Halobiforma lacisalsi AJ5, an extremely halophilic archaeon which harbors a bop gene.</title>
        <authorList>
            <person name="Jiang X."/>
            <person name="Wang S."/>
            <person name="Cheng H."/>
            <person name="Huo Y."/>
            <person name="Zhang X."/>
            <person name="Zhu X."/>
            <person name="Han X."/>
            <person name="Ni P."/>
            <person name="Wu M."/>
        </authorList>
    </citation>
    <scope>NUCLEOTIDE SEQUENCE [LARGE SCALE GENOMIC DNA]</scope>
    <source>
        <strain evidence="1 2">AJ5</strain>
    </source>
</reference>
<protein>
    <submittedName>
        <fullName evidence="1">Uncharacterized protein</fullName>
    </submittedName>
</protein>